<evidence type="ECO:0000313" key="4">
    <source>
        <dbReference type="EMBL" id="KAB2622710.1"/>
    </source>
</evidence>
<evidence type="ECO:0000256" key="1">
    <source>
        <dbReference type="ARBA" id="ARBA00007116"/>
    </source>
</evidence>
<dbReference type="GO" id="GO:0006412">
    <property type="term" value="P:translation"/>
    <property type="evidence" value="ECO:0007669"/>
    <property type="project" value="InterPro"/>
</dbReference>
<comment type="caution">
    <text evidence="4">The sequence shown here is derived from an EMBL/GenBank/DDBJ whole genome shotgun (WGS) entry which is preliminary data.</text>
</comment>
<reference evidence="5" key="2">
    <citation type="submission" date="2019-10" db="EMBL/GenBank/DDBJ databases">
        <title>A de novo genome assembly of a pear dwarfing rootstock.</title>
        <authorList>
            <person name="Wang F."/>
            <person name="Wang J."/>
            <person name="Li S."/>
            <person name="Zhang Y."/>
            <person name="Fang M."/>
            <person name="Ma L."/>
            <person name="Zhao Y."/>
            <person name="Jiang S."/>
        </authorList>
    </citation>
    <scope>NUCLEOTIDE SEQUENCE [LARGE SCALE GENOMIC DNA]</scope>
</reference>
<dbReference type="SUPFAM" id="SSF53137">
    <property type="entry name" value="Translational machinery components"/>
    <property type="match status" value="1"/>
</dbReference>
<evidence type="ECO:0000256" key="2">
    <source>
        <dbReference type="ARBA" id="ARBA00022980"/>
    </source>
</evidence>
<dbReference type="GO" id="GO:1990904">
    <property type="term" value="C:ribonucleoprotein complex"/>
    <property type="evidence" value="ECO:0007669"/>
    <property type="project" value="UniProtKB-KW"/>
</dbReference>
<proteinExistence type="inferred from homology"/>
<reference evidence="4 5" key="3">
    <citation type="submission" date="2019-11" db="EMBL/GenBank/DDBJ databases">
        <title>A de novo genome assembly of a pear dwarfing rootstock.</title>
        <authorList>
            <person name="Wang F."/>
            <person name="Wang J."/>
            <person name="Li S."/>
            <person name="Zhang Y."/>
            <person name="Fang M."/>
            <person name="Ma L."/>
            <person name="Zhao Y."/>
            <person name="Jiang S."/>
        </authorList>
    </citation>
    <scope>NUCLEOTIDE SEQUENCE [LARGE SCALE GENOMIC DNA]</scope>
    <source>
        <strain evidence="4">S2</strain>
        <tissue evidence="4">Leaf</tissue>
    </source>
</reference>
<name>A0A5N5HB91_9ROSA</name>
<evidence type="ECO:0000256" key="3">
    <source>
        <dbReference type="ARBA" id="ARBA00023274"/>
    </source>
</evidence>
<reference evidence="4 5" key="1">
    <citation type="submission" date="2019-09" db="EMBL/GenBank/DDBJ databases">
        <authorList>
            <person name="Ou C."/>
        </authorList>
    </citation>
    <scope>NUCLEOTIDE SEQUENCE [LARGE SCALE GENOMIC DNA]</scope>
    <source>
        <strain evidence="4">S2</strain>
        <tissue evidence="4">Leaf</tissue>
    </source>
</reference>
<comment type="similarity">
    <text evidence="1">Belongs to the universal ribosomal protein uL18 family.</text>
</comment>
<dbReference type="PANTHER" id="PTHR12899">
    <property type="entry name" value="39S RIBOSOMAL PROTEIN L18, MITOCHONDRIAL"/>
    <property type="match status" value="1"/>
</dbReference>
<dbReference type="Proteomes" id="UP000327157">
    <property type="component" value="Chromosome 4"/>
</dbReference>
<keyword evidence="2 4" id="KW-0689">Ribosomal protein</keyword>
<dbReference type="Gene3D" id="3.30.420.100">
    <property type="match status" value="1"/>
</dbReference>
<accession>A0A5N5HB91</accession>
<dbReference type="InterPro" id="IPR005484">
    <property type="entry name" value="Ribosomal_uL18_bac/plant/anim"/>
</dbReference>
<dbReference type="GO" id="GO:0008097">
    <property type="term" value="F:5S rRNA binding"/>
    <property type="evidence" value="ECO:0007669"/>
    <property type="project" value="TreeGrafter"/>
</dbReference>
<evidence type="ECO:0000313" key="5">
    <source>
        <dbReference type="Proteomes" id="UP000327157"/>
    </source>
</evidence>
<organism evidence="4 5">
    <name type="scientific">Pyrus ussuriensis x Pyrus communis</name>
    <dbReference type="NCBI Taxonomy" id="2448454"/>
    <lineage>
        <taxon>Eukaryota</taxon>
        <taxon>Viridiplantae</taxon>
        <taxon>Streptophyta</taxon>
        <taxon>Embryophyta</taxon>
        <taxon>Tracheophyta</taxon>
        <taxon>Spermatophyta</taxon>
        <taxon>Magnoliopsida</taxon>
        <taxon>eudicotyledons</taxon>
        <taxon>Gunneridae</taxon>
        <taxon>Pentapetalae</taxon>
        <taxon>rosids</taxon>
        <taxon>fabids</taxon>
        <taxon>Rosales</taxon>
        <taxon>Rosaceae</taxon>
        <taxon>Amygdaloideae</taxon>
        <taxon>Maleae</taxon>
        <taxon>Pyrus</taxon>
    </lineage>
</organism>
<dbReference type="AlphaFoldDB" id="A0A5N5HB91"/>
<keyword evidence="3" id="KW-0687">Ribonucleoprotein</keyword>
<dbReference type="GO" id="GO:0005840">
    <property type="term" value="C:ribosome"/>
    <property type="evidence" value="ECO:0007669"/>
    <property type="project" value="UniProtKB-KW"/>
</dbReference>
<dbReference type="EMBL" id="SMOL01000231">
    <property type="protein sequence ID" value="KAB2622710.1"/>
    <property type="molecule type" value="Genomic_DNA"/>
</dbReference>
<dbReference type="PANTHER" id="PTHR12899:SF16">
    <property type="entry name" value="OS02G0689700 PROTEIN"/>
    <property type="match status" value="1"/>
</dbReference>
<keyword evidence="5" id="KW-1185">Reference proteome</keyword>
<gene>
    <name evidence="4" type="ORF">D8674_024892</name>
</gene>
<protein>
    <submittedName>
        <fullName evidence="4">39S ribosomal protein L18</fullName>
    </submittedName>
</protein>
<dbReference type="GO" id="GO:0003735">
    <property type="term" value="F:structural constituent of ribosome"/>
    <property type="evidence" value="ECO:0007669"/>
    <property type="project" value="InterPro"/>
</dbReference>
<sequence length="147" mass="16798">MNNGEVCSSLIVPCHCCVTIAPPWMWVQSRLDSFIQVAWTQRSRGKAANRPNKKSRSQMTYMYMRPLLLAVFFSKQFIHAKVMQRGINKMISVTSTNSRDLRYLLPSLTDDEACRVEGNLIGERFKNTDVFAMSFEPKKSKKGSSHS</sequence>
<dbReference type="OrthoDB" id="1932324at2759"/>